<organism evidence="1">
    <name type="scientific">Indivirus ILV1</name>
    <dbReference type="NCBI Taxonomy" id="1977633"/>
    <lineage>
        <taxon>Viruses</taxon>
        <taxon>Varidnaviria</taxon>
        <taxon>Bamfordvirae</taxon>
        <taxon>Nucleocytoviricota</taxon>
        <taxon>Megaviricetes</taxon>
        <taxon>Imitervirales</taxon>
        <taxon>Mimiviridae</taxon>
        <taxon>Klosneuvirinae</taxon>
        <taxon>Indivirus</taxon>
    </lineage>
</organism>
<dbReference type="EMBL" id="KY684088">
    <property type="protein sequence ID" value="ARF09842.1"/>
    <property type="molecule type" value="Genomic_DNA"/>
</dbReference>
<evidence type="ECO:0000313" key="1">
    <source>
        <dbReference type="EMBL" id="ARF09842.1"/>
    </source>
</evidence>
<protein>
    <submittedName>
        <fullName evidence="1">Uncharacterized protein</fullName>
    </submittedName>
</protein>
<accession>A0A1V0SDR1</accession>
<sequence length="133" mass="15697">MKDEITIGALFMRLHAVDKRLDNVDLQTVNSFIKQEKAIREEIENIRNNLDHQSRIGLRQFNMYWSKLQQFDKKIREVGGMIFQYVMLLECGWVDNRKIVSLNDIGQFVQKCHVTASVDIILNLWNNRTTTIK</sequence>
<reference evidence="1" key="1">
    <citation type="journal article" date="2017" name="Science">
        <title>Giant viruses with an expanded complement of translation system components.</title>
        <authorList>
            <person name="Schulz F."/>
            <person name="Yutin N."/>
            <person name="Ivanova N.N."/>
            <person name="Ortega D.R."/>
            <person name="Lee T.K."/>
            <person name="Vierheilig J."/>
            <person name="Daims H."/>
            <person name="Horn M."/>
            <person name="Wagner M."/>
            <person name="Jensen G.J."/>
            <person name="Kyrpides N.C."/>
            <person name="Koonin E.V."/>
            <person name="Woyke T."/>
        </authorList>
    </citation>
    <scope>NUCLEOTIDE SEQUENCE</scope>
    <source>
        <strain evidence="1">ILV1</strain>
    </source>
</reference>
<gene>
    <name evidence="1" type="ORF">Indivirus_4_14</name>
</gene>
<name>A0A1V0SDR1_9VIRU</name>
<proteinExistence type="predicted"/>